<keyword evidence="1" id="KW-0812">Transmembrane</keyword>
<evidence type="ECO:0000256" key="1">
    <source>
        <dbReference type="SAM" id="Phobius"/>
    </source>
</evidence>
<feature type="transmembrane region" description="Helical" evidence="1">
    <location>
        <begin position="33"/>
        <end position="54"/>
    </location>
</feature>
<accession>A0ABY7B884</accession>
<keyword evidence="3" id="KW-1185">Reference proteome</keyword>
<sequence length="92" mass="9763">MNSSLRLLRITAAVELATLLVLLVNLATVHWPAVASLTGPTHGCAYLFVIVLTVRRSGTTPRTRALAVLPGIGGLLVLRRLAQDPAETPRAV</sequence>
<keyword evidence="1" id="KW-0472">Membrane</keyword>
<dbReference type="Proteomes" id="UP001163203">
    <property type="component" value="Chromosome"/>
</dbReference>
<feature type="transmembrane region" description="Helical" evidence="1">
    <location>
        <begin position="7"/>
        <end position="27"/>
    </location>
</feature>
<evidence type="ECO:0000313" key="3">
    <source>
        <dbReference type="Proteomes" id="UP001163203"/>
    </source>
</evidence>
<protein>
    <submittedName>
        <fullName evidence="2">DUF3817 domain-containing protein</fullName>
    </submittedName>
</protein>
<dbReference type="RefSeq" id="WP_268758647.1">
    <property type="nucleotide sequence ID" value="NZ_CP113836.1"/>
</dbReference>
<reference evidence="2" key="1">
    <citation type="submission" date="2022-11" db="EMBL/GenBank/DDBJ databases">
        <authorList>
            <person name="Mo P."/>
        </authorList>
    </citation>
    <scope>NUCLEOTIDE SEQUENCE</scope>
    <source>
        <strain evidence="2">HUAS 11-8</strain>
    </source>
</reference>
<proteinExistence type="predicted"/>
<name>A0ABY7B884_9PSEU</name>
<keyword evidence="1" id="KW-1133">Transmembrane helix</keyword>
<organism evidence="2 3">
    <name type="scientific">Amycolatopsis cynarae</name>
    <dbReference type="NCBI Taxonomy" id="2995223"/>
    <lineage>
        <taxon>Bacteria</taxon>
        <taxon>Bacillati</taxon>
        <taxon>Actinomycetota</taxon>
        <taxon>Actinomycetes</taxon>
        <taxon>Pseudonocardiales</taxon>
        <taxon>Pseudonocardiaceae</taxon>
        <taxon>Amycolatopsis</taxon>
    </lineage>
</organism>
<evidence type="ECO:0000313" key="2">
    <source>
        <dbReference type="EMBL" id="WAL68552.1"/>
    </source>
</evidence>
<gene>
    <name evidence="2" type="ORF">ORV05_12505</name>
</gene>
<dbReference type="EMBL" id="CP113836">
    <property type="protein sequence ID" value="WAL68552.1"/>
    <property type="molecule type" value="Genomic_DNA"/>
</dbReference>